<dbReference type="RefSeq" id="WP_184091786.1">
    <property type="nucleotide sequence ID" value="NZ_AP023367.1"/>
</dbReference>
<reference evidence="1 2" key="1">
    <citation type="journal article" date="2016" name="Int. J. Syst. Evol. Microbiol.">
        <title>Descriptions of Anaerotaenia torta gen. nov., sp. nov. and Anaerocolumna cellulosilytica gen. nov., sp. nov. isolated from a methanogenic reactor of cattle waste.</title>
        <authorList>
            <person name="Uek A."/>
            <person name="Ohtaki Y."/>
            <person name="Kaku N."/>
            <person name="Ueki K."/>
        </authorList>
    </citation>
    <scope>NUCLEOTIDE SEQUENCE [LARGE SCALE GENOMIC DNA]</scope>
    <source>
        <strain evidence="1 2">SN021</strain>
    </source>
</reference>
<gene>
    <name evidence="1" type="ORF">acsn021_36470</name>
</gene>
<keyword evidence="2" id="KW-1185">Reference proteome</keyword>
<sequence length="524" mass="58455">MKKRVLSMIMIFVMLTVIFTGCGSGSKNKDKDTVSEVTEGGTRTYNGVDISKELTLKMYLLGDRSKDFDKVYTEINKILKEKLNTTVEIEFLSWSEHDTKYSLLFSSGEEFDLIFTASGWGHYEATAAMGGFYELSEDFIKTYAPDIWKVVPSAAWTQALIDGKVFMVPNYQNEFAVNVLAIRGDLMKKYGYDTIASWDDLIAYYGDITTGEAGITPLGTQGGGLLYPFLLHKGVDTIGGSPSELFIYNTLTPEDLSITYALDWEGFAEYCKAVKQMFDAGYWSADSLATTEERQDGLLNGTAASMVWNLGSCKLYAEQANREHPDWEVTIVDIASDISKGVNPYINNGVAINAVSNHKERAMMVLNEFYTNPAIYDLASLGIEGTHWEAVSDDQYKLLDANSDYGVDNNCNWGWTNADIRRKQYIENPTALDNKAQELQDTWSKDIKADHIYDGFTFDNSKVSSEIAAVGTVITQYYTPLMCGMAGDVDKAINELRTQLDNAGIQNIYDEIQKQAAAFVESKK</sequence>
<proteinExistence type="predicted"/>
<dbReference type="Proteomes" id="UP000515561">
    <property type="component" value="Chromosome"/>
</dbReference>
<dbReference type="EMBL" id="AP023367">
    <property type="protein sequence ID" value="BCJ96078.1"/>
    <property type="molecule type" value="Genomic_DNA"/>
</dbReference>
<dbReference type="Pfam" id="PF12010">
    <property type="entry name" value="DUF3502"/>
    <property type="match status" value="1"/>
</dbReference>
<dbReference type="PANTHER" id="PTHR43649">
    <property type="entry name" value="ARABINOSE-BINDING PROTEIN-RELATED"/>
    <property type="match status" value="1"/>
</dbReference>
<accession>A0A6S6RAW2</accession>
<dbReference type="InterPro" id="IPR022627">
    <property type="entry name" value="DUF3502"/>
</dbReference>
<protein>
    <submittedName>
        <fullName evidence="1">Sugar ABC transporter substrate-binding protein</fullName>
    </submittedName>
</protein>
<evidence type="ECO:0000313" key="2">
    <source>
        <dbReference type="Proteomes" id="UP000515561"/>
    </source>
</evidence>
<organism evidence="1 2">
    <name type="scientific">Anaerocolumna cellulosilytica</name>
    <dbReference type="NCBI Taxonomy" id="433286"/>
    <lineage>
        <taxon>Bacteria</taxon>
        <taxon>Bacillati</taxon>
        <taxon>Bacillota</taxon>
        <taxon>Clostridia</taxon>
        <taxon>Lachnospirales</taxon>
        <taxon>Lachnospiraceae</taxon>
        <taxon>Anaerocolumna</taxon>
    </lineage>
</organism>
<evidence type="ECO:0000313" key="1">
    <source>
        <dbReference type="EMBL" id="BCJ96078.1"/>
    </source>
</evidence>
<dbReference type="PANTHER" id="PTHR43649:SF17">
    <property type="entry name" value="ABC TRANSPORTER SOLUTE BINDING PROTEIN-SUGAR TRANSPORT"/>
    <property type="match status" value="1"/>
</dbReference>
<dbReference type="Gene3D" id="3.40.190.10">
    <property type="entry name" value="Periplasmic binding protein-like II"/>
    <property type="match status" value="1"/>
</dbReference>
<dbReference type="SUPFAM" id="SSF53850">
    <property type="entry name" value="Periplasmic binding protein-like II"/>
    <property type="match status" value="1"/>
</dbReference>
<dbReference type="InterPro" id="IPR050490">
    <property type="entry name" value="Bact_solute-bd_prot1"/>
</dbReference>
<dbReference type="PROSITE" id="PS51257">
    <property type="entry name" value="PROKAR_LIPOPROTEIN"/>
    <property type="match status" value="1"/>
</dbReference>
<dbReference type="AlphaFoldDB" id="A0A6S6RAW2"/>
<name>A0A6S6RAW2_9FIRM</name>
<dbReference type="KEGG" id="acel:acsn021_36470"/>